<feature type="domain" description="Methyl-accepting transducer" evidence="2">
    <location>
        <begin position="265"/>
        <end position="432"/>
    </location>
</feature>
<reference evidence="5 6" key="1">
    <citation type="submission" date="2022-01" db="EMBL/GenBank/DDBJ databases">
        <title>Whole genome-based taxonomy of the Shewanellaceae.</title>
        <authorList>
            <person name="Martin-Rodriguez A.J."/>
        </authorList>
    </citation>
    <scope>NUCLEOTIDE SEQUENCE [LARGE SCALE GENOMIC DNA]</scope>
    <source>
        <strain evidence="5 6">DSM 21332</strain>
    </source>
</reference>
<dbReference type="Gene3D" id="1.10.287.950">
    <property type="entry name" value="Methyl-accepting chemotaxis protein"/>
    <property type="match status" value="1"/>
</dbReference>
<dbReference type="InterPro" id="IPR001610">
    <property type="entry name" value="PAC"/>
</dbReference>
<evidence type="ECO:0000256" key="1">
    <source>
        <dbReference type="PROSITE-ProRule" id="PRU00284"/>
    </source>
</evidence>
<dbReference type="Pfam" id="PF08447">
    <property type="entry name" value="PAS_3"/>
    <property type="match status" value="1"/>
</dbReference>
<dbReference type="PROSITE" id="PS50112">
    <property type="entry name" value="PAS"/>
    <property type="match status" value="1"/>
</dbReference>
<dbReference type="Proteomes" id="UP001202831">
    <property type="component" value="Unassembled WGS sequence"/>
</dbReference>
<name>A0ABT0N603_9GAMM</name>
<evidence type="ECO:0000313" key="6">
    <source>
        <dbReference type="Proteomes" id="UP001202831"/>
    </source>
</evidence>
<dbReference type="SMART" id="SM00091">
    <property type="entry name" value="PAS"/>
    <property type="match status" value="2"/>
</dbReference>
<dbReference type="CDD" id="cd11386">
    <property type="entry name" value="MCP_signal"/>
    <property type="match status" value="1"/>
</dbReference>
<evidence type="ECO:0000313" key="5">
    <source>
        <dbReference type="EMBL" id="MCL2913595.1"/>
    </source>
</evidence>
<dbReference type="PANTHER" id="PTHR24422:SF10">
    <property type="entry name" value="CHEMOTAXIS PROTEIN METHYLTRANSFERASE 2"/>
    <property type="match status" value="1"/>
</dbReference>
<dbReference type="SMART" id="SM00086">
    <property type="entry name" value="PAC"/>
    <property type="match status" value="2"/>
</dbReference>
<dbReference type="RefSeq" id="WP_249248335.1">
    <property type="nucleotide sequence ID" value="NZ_JAKIKT010000002.1"/>
</dbReference>
<dbReference type="Pfam" id="PF00015">
    <property type="entry name" value="MCPsignal"/>
    <property type="match status" value="1"/>
</dbReference>
<dbReference type="Pfam" id="PF13426">
    <property type="entry name" value="PAS_9"/>
    <property type="match status" value="1"/>
</dbReference>
<dbReference type="PROSITE" id="PS50113">
    <property type="entry name" value="PAC"/>
    <property type="match status" value="1"/>
</dbReference>
<protein>
    <submittedName>
        <fullName evidence="5">PAS domain-containing methyl-accepting chemotaxis protein</fullName>
    </submittedName>
</protein>
<dbReference type="EMBL" id="JAKIKT010000002">
    <property type="protein sequence ID" value="MCL2913595.1"/>
    <property type="molecule type" value="Genomic_DNA"/>
</dbReference>
<evidence type="ECO:0000259" key="2">
    <source>
        <dbReference type="PROSITE" id="PS50111"/>
    </source>
</evidence>
<dbReference type="PANTHER" id="PTHR24422">
    <property type="entry name" value="CHEMOTAXIS PROTEIN METHYLTRANSFERASE"/>
    <property type="match status" value="1"/>
</dbReference>
<gene>
    <name evidence="5" type="ORF">L2725_07305</name>
</gene>
<keyword evidence="6" id="KW-1185">Reference proteome</keyword>
<dbReference type="InterPro" id="IPR000014">
    <property type="entry name" value="PAS"/>
</dbReference>
<sequence length="432" mass="47305">MFNFKSKQDQAPSSVSSSAKMDTALVDSIKNSVAFIEFTPDGTIKDANNLFLTAVGYSIDEIRGQHHRMFCHSAYASSSQYRQFWADLANGVAQTGMFNRKNKAGEEMWLQATYIPVKQNGSVVKVVKVASDITEEKLRLDEQAAVFEALERAQAIIEFTPDGNILTANQNFLGAVGYSREQIVGKHHRMFCPESFLQDNPNFWPDLASGQHKSGLFERRGAGGQVLWLEATYNPVMNDRGEVVKVIKFCSDITERIVRQHAVREAAEVAYSTSEETAQIAVQGADLLRNSVQTSSVIAEQVQRTTESINQLNEQSKNIEAIVSTISAIAEQTNLLALNAAIEAARAGDQGRGFAVVADEVRQLAARTSQSTDEIASVVSENRNLTAGATEMMNQVGQTAESGKDQINQVAQVMEEIRTGAENVSQTVANIQ</sequence>
<dbReference type="NCBIfam" id="TIGR00229">
    <property type="entry name" value="sensory_box"/>
    <property type="match status" value="2"/>
</dbReference>
<dbReference type="PROSITE" id="PS50111">
    <property type="entry name" value="CHEMOTAXIS_TRANSDUC_2"/>
    <property type="match status" value="1"/>
</dbReference>
<accession>A0ABT0N603</accession>
<dbReference type="CDD" id="cd00130">
    <property type="entry name" value="PAS"/>
    <property type="match status" value="1"/>
</dbReference>
<dbReference type="SUPFAM" id="SSF55785">
    <property type="entry name" value="PYP-like sensor domain (PAS domain)"/>
    <property type="match status" value="2"/>
</dbReference>
<comment type="caution">
    <text evidence="5">The sequence shown here is derived from an EMBL/GenBank/DDBJ whole genome shotgun (WGS) entry which is preliminary data.</text>
</comment>
<feature type="domain" description="PAS" evidence="3">
    <location>
        <begin position="142"/>
        <end position="195"/>
    </location>
</feature>
<keyword evidence="1" id="KW-0807">Transducer</keyword>
<evidence type="ECO:0000259" key="3">
    <source>
        <dbReference type="PROSITE" id="PS50112"/>
    </source>
</evidence>
<dbReference type="InterPro" id="IPR000700">
    <property type="entry name" value="PAS-assoc_C"/>
</dbReference>
<dbReference type="InterPro" id="IPR050903">
    <property type="entry name" value="Bact_Chemotaxis_MeTrfase"/>
</dbReference>
<dbReference type="SMART" id="SM00283">
    <property type="entry name" value="MA"/>
    <property type="match status" value="1"/>
</dbReference>
<feature type="domain" description="PAC" evidence="4">
    <location>
        <begin position="211"/>
        <end position="265"/>
    </location>
</feature>
<proteinExistence type="predicted"/>
<dbReference type="InterPro" id="IPR035965">
    <property type="entry name" value="PAS-like_dom_sf"/>
</dbReference>
<dbReference type="InterPro" id="IPR004089">
    <property type="entry name" value="MCPsignal_dom"/>
</dbReference>
<dbReference type="Gene3D" id="3.30.450.20">
    <property type="entry name" value="PAS domain"/>
    <property type="match status" value="2"/>
</dbReference>
<dbReference type="InterPro" id="IPR013655">
    <property type="entry name" value="PAS_fold_3"/>
</dbReference>
<dbReference type="SUPFAM" id="SSF58104">
    <property type="entry name" value="Methyl-accepting chemotaxis protein (MCP) signaling domain"/>
    <property type="match status" value="1"/>
</dbReference>
<organism evidence="5 6">
    <name type="scientific">Shewanella corallii</name>
    <dbReference type="NCBI Taxonomy" id="560080"/>
    <lineage>
        <taxon>Bacteria</taxon>
        <taxon>Pseudomonadati</taxon>
        <taxon>Pseudomonadota</taxon>
        <taxon>Gammaproteobacteria</taxon>
        <taxon>Alteromonadales</taxon>
        <taxon>Shewanellaceae</taxon>
        <taxon>Shewanella</taxon>
    </lineage>
</organism>
<evidence type="ECO:0000259" key="4">
    <source>
        <dbReference type="PROSITE" id="PS50113"/>
    </source>
</evidence>